<dbReference type="Gene3D" id="2.60.40.10">
    <property type="entry name" value="Immunoglobulins"/>
    <property type="match status" value="3"/>
</dbReference>
<evidence type="ECO:0000256" key="1">
    <source>
        <dbReference type="SAM" id="MobiDB-lite"/>
    </source>
</evidence>
<feature type="domain" description="PKD" evidence="3">
    <location>
        <begin position="1536"/>
        <end position="1617"/>
    </location>
</feature>
<dbReference type="EMBL" id="MIYZ01000007">
    <property type="protein sequence ID" value="OIR22734.1"/>
    <property type="molecule type" value="Genomic_DNA"/>
</dbReference>
<keyword evidence="2" id="KW-0472">Membrane</keyword>
<dbReference type="SUPFAM" id="SSF49299">
    <property type="entry name" value="PKD domain"/>
    <property type="match status" value="3"/>
</dbReference>
<dbReference type="CDD" id="cd00146">
    <property type="entry name" value="PKD"/>
    <property type="match status" value="2"/>
</dbReference>
<dbReference type="Pfam" id="PF18911">
    <property type="entry name" value="PKD_4"/>
    <property type="match status" value="3"/>
</dbReference>
<dbReference type="SMART" id="SM00089">
    <property type="entry name" value="PKD"/>
    <property type="match status" value="3"/>
</dbReference>
<evidence type="ECO:0000256" key="2">
    <source>
        <dbReference type="SAM" id="Phobius"/>
    </source>
</evidence>
<reference evidence="4 5" key="1">
    <citation type="submission" date="2016-08" db="EMBL/GenBank/DDBJ databases">
        <title>New Insights into Marine Group III Euryarchaeota, from dark to light.</title>
        <authorList>
            <person name="Haro-Moreno J.M."/>
            <person name="Rodriguez-Valera F."/>
            <person name="Lopez-Garcia P."/>
            <person name="Moreira D."/>
            <person name="Martin-Cuadrado A.B."/>
        </authorList>
    </citation>
    <scope>NUCLEOTIDE SEQUENCE [LARGE SCALE GENOMIC DNA]</scope>
    <source>
        <strain evidence="4">CG-Epi2</strain>
    </source>
</reference>
<sequence length="1739" mass="200278">MYIRESKIGRQVLAWALVFTLTLSVIPYSSADGETEEWFEDWYYDFEDRDEDNNSDLITIHVDPDTDSANEVEVYISWDVYNNTGDYIYGDGEYFDINANETEYFGFEWGLEDCYYEEDACNAGPYSVNFTLYDDEWYAEDYFSISNITLSEMGMPDDVIQVDGGPLAWDMDDLHNDAVARALVLDYEVANVSYELEKKVLGVWVDAGNATTGDDGFAVISNQTDGEYRWTAYYENEEIDEGWFILQANSASNIGHVGYFYDLDDADDFDDFAFFVEEDNETDALSYVEIFYEDNNTLYKSGSAEDSGDDEAEIMFYDVPEGNYTFELYYEEDGDLLQTGWLHSYGSETDHIDYWFEDHNYTLEDSNGDGENNNVTINYEIGTDSQEEEEVIVEINVNSEDGSGDYYSYEYEITANQTNAFETDTLTVVKDGNYTFEVWLYEGDSWNYYDYFNFEVYLECDEDFTECDTDEWFEDSSYETEDTDGDNLDDTIDIYYDPNTECDCELDVSVYMDVYENSSGDWVDYKYEGYTINGTEVEYFEQSWTAHNSSSYDFYVYLIDDNNNWEDSFWLRNVNLYQTSGAGGPGDEDEYFDYADAYTYDSDNDGYDDTVEVDYDPDTTCDCNITVELVFDVYDNTTGSWINGTKENYTIYNDEDDYLWNEWSPEYNGTFDFYLYLYDEDENLEDELEYLGVDLYVRSNGGDGDGDGDSNGVGHMGVIDNFDDDDDYVNDYIGGVLEYGEYKSDAYFEIYDMNGNLIDSGNPNYYDFLFISYNLTEGWYYQDVYYEEDGDMLQTGTFYSYGNSSDFTVNNVDNAVVDDDEYAVYDDVGFIAHQGTFDDGVEGVEIEITKYNETSGNWEYHAEVETDETGEVWLYNETCGAYQWTSNAPDNGEDDYGYYLVRAHCDDGNGGGDNETDYDEYFYSWEPVVNSDTISIYHDPDTECQCNMTIYVYVDVFENETGNYIDSIMSEYDIYNGYGDNFEEQWTANEDGNYDFNVYMYDEGWNFEDEFWIYDVYLSSDDGGGGNQTDDDKGVGHESGIDNDPDGDDYVNDYYGYVIEDDEYKENAYFEIYQDGELVDSGNPNYYGLIFVSYNLTEGWYEQVVYYEENGSVLQEGPFYSYGDSTEFEVINVENGVFDDDEYAAYDDVGFIAHEGNFDNGVADVGIDIYKYNHSTEQWDYHAYVVTNETGEAWLYNETCGEYEWEVYNDGIDEKGYYEVWAGCDDNGGGDDDYEEWFGDWTYWGKNDENDENIWHDLVVAYDPNTDCNCEMNIMVEMYIENEDGSWSDHSYFNYTINGDDWDWFEIDLSIDDPGKYNFYFSLYDNEGNREDSFEFSLIMSDEWFDDEWYEEGSTVKVELYPGTNYNDEIYTTYAFVVEMYNEDNDDWEWLEYYSDDAWISGSNGGEIHFEWTANESGQYRFLAVMYDEYGNQESIVDYQTIISLNEAPIIEDLVIWDDILEGQMNKIEVIVIDDGADSDLVIHWDMGDGTTYDNGGFDLFHMYEDNGNYEITITVDDGTYTSIETFEVKVFNSDPVLIDVMFDNLGNEGDMVSFNAQVTDVPSDEVTVTWTFPDGTTVESLFSQYTFTDDGNFVVLVTASDEDGGQVSEQITVTIENVAPIFTEFQMPSSGQEGEALDFNVAASDPGDDTVIFNIDFGDGTSPLITQDGGNISHKFAEGDTFTVKICATDEDGGETCREQILPVSILEQLEDSGLPGFNLLAVISALGVISILRRRTH</sequence>
<feature type="transmembrane region" description="Helical" evidence="2">
    <location>
        <begin position="1715"/>
        <end position="1734"/>
    </location>
</feature>
<name>A0A1J5UEL2_9ARCH</name>
<gene>
    <name evidence="4" type="ORF">BET99_03675</name>
</gene>
<dbReference type="InterPro" id="IPR000601">
    <property type="entry name" value="PKD_dom"/>
</dbReference>
<evidence type="ECO:0000259" key="3">
    <source>
        <dbReference type="PROSITE" id="PS50093"/>
    </source>
</evidence>
<proteinExistence type="predicted"/>
<evidence type="ECO:0000313" key="4">
    <source>
        <dbReference type="EMBL" id="OIR22734.1"/>
    </source>
</evidence>
<accession>A0A1J5UEL2</accession>
<protein>
    <recommendedName>
        <fullName evidence="3">PKD domain-containing protein</fullName>
    </recommendedName>
</protein>
<dbReference type="InterPro" id="IPR035986">
    <property type="entry name" value="PKD_dom_sf"/>
</dbReference>
<feature type="domain" description="PKD" evidence="3">
    <location>
        <begin position="1469"/>
        <end position="1518"/>
    </location>
</feature>
<dbReference type="Proteomes" id="UP000183615">
    <property type="component" value="Unassembled WGS sequence"/>
</dbReference>
<dbReference type="PROSITE" id="PS50093">
    <property type="entry name" value="PKD"/>
    <property type="match status" value="3"/>
</dbReference>
<feature type="compositionally biased region" description="Basic and acidic residues" evidence="1">
    <location>
        <begin position="1030"/>
        <end position="1040"/>
    </location>
</feature>
<dbReference type="InterPro" id="IPR022409">
    <property type="entry name" value="PKD/Chitinase_dom"/>
</dbReference>
<evidence type="ECO:0000313" key="5">
    <source>
        <dbReference type="Proteomes" id="UP000183615"/>
    </source>
</evidence>
<feature type="region of interest" description="Disordered" evidence="1">
    <location>
        <begin position="1023"/>
        <end position="1048"/>
    </location>
</feature>
<feature type="domain" description="PKD" evidence="3">
    <location>
        <begin position="1648"/>
        <end position="1697"/>
    </location>
</feature>
<keyword evidence="2" id="KW-1133">Transmembrane helix</keyword>
<keyword evidence="2" id="KW-0812">Transmembrane</keyword>
<comment type="caution">
    <text evidence="4">The sequence shown here is derived from an EMBL/GenBank/DDBJ whole genome shotgun (WGS) entry which is preliminary data.</text>
</comment>
<organism evidence="4 5">
    <name type="scientific">Marine Group III euryarchaeote CG-Epi2</name>
    <dbReference type="NCBI Taxonomy" id="1888996"/>
    <lineage>
        <taxon>Archaea</taxon>
        <taxon>Methanobacteriati</taxon>
        <taxon>Thermoplasmatota</taxon>
        <taxon>Thermoplasmata</taxon>
        <taxon>Candidatus Thermoprofundales</taxon>
    </lineage>
</organism>
<dbReference type="InterPro" id="IPR013783">
    <property type="entry name" value="Ig-like_fold"/>
</dbReference>